<keyword evidence="2" id="KW-1185">Reference proteome</keyword>
<evidence type="ECO:0000313" key="2">
    <source>
        <dbReference type="Proteomes" id="UP000186817"/>
    </source>
</evidence>
<protein>
    <submittedName>
        <fullName evidence="1">Uncharacterized protein</fullName>
    </submittedName>
</protein>
<comment type="caution">
    <text evidence="1">The sequence shown here is derived from an EMBL/GenBank/DDBJ whole genome shotgun (WGS) entry which is preliminary data.</text>
</comment>
<sequence length="148" mass="16624">MGPSYSLTIVVAPVPERKLEILWATSGELLVTLMLPASSLIKDVKDPEANARLGIDVEMQKLVTEEAVLEDDQPLELDQLRLICLSPEYGLVVVEGTRSRDQRGEVREEGDTTHYHVQLEVLLALWDEASDCDWQSVTESRHLKTKVN</sequence>
<dbReference type="EMBL" id="LSRX01000264">
    <property type="protein sequence ID" value="OLQ02441.1"/>
    <property type="molecule type" value="Genomic_DNA"/>
</dbReference>
<name>A0A1Q9E4U3_SYMMI</name>
<proteinExistence type="predicted"/>
<reference evidence="1 2" key="1">
    <citation type="submission" date="2016-02" db="EMBL/GenBank/DDBJ databases">
        <title>Genome analysis of coral dinoflagellate symbionts highlights evolutionary adaptations to a symbiotic lifestyle.</title>
        <authorList>
            <person name="Aranda M."/>
            <person name="Li Y."/>
            <person name="Liew Y.J."/>
            <person name="Baumgarten S."/>
            <person name="Simakov O."/>
            <person name="Wilson M."/>
            <person name="Piel J."/>
            <person name="Ashoor H."/>
            <person name="Bougouffa S."/>
            <person name="Bajic V.B."/>
            <person name="Ryu T."/>
            <person name="Ravasi T."/>
            <person name="Bayer T."/>
            <person name="Micklem G."/>
            <person name="Kim H."/>
            <person name="Bhak J."/>
            <person name="Lajeunesse T.C."/>
            <person name="Voolstra C.R."/>
        </authorList>
    </citation>
    <scope>NUCLEOTIDE SEQUENCE [LARGE SCALE GENOMIC DNA]</scope>
    <source>
        <strain evidence="1 2">CCMP2467</strain>
    </source>
</reference>
<organism evidence="1 2">
    <name type="scientific">Symbiodinium microadriaticum</name>
    <name type="common">Dinoflagellate</name>
    <name type="synonym">Zooxanthella microadriatica</name>
    <dbReference type="NCBI Taxonomy" id="2951"/>
    <lineage>
        <taxon>Eukaryota</taxon>
        <taxon>Sar</taxon>
        <taxon>Alveolata</taxon>
        <taxon>Dinophyceae</taxon>
        <taxon>Suessiales</taxon>
        <taxon>Symbiodiniaceae</taxon>
        <taxon>Symbiodinium</taxon>
    </lineage>
</organism>
<accession>A0A1Q9E4U3</accession>
<gene>
    <name evidence="1" type="ORF">AK812_SmicGene14709</name>
</gene>
<evidence type="ECO:0000313" key="1">
    <source>
        <dbReference type="EMBL" id="OLQ02441.1"/>
    </source>
</evidence>
<dbReference type="OrthoDB" id="413101at2759"/>
<dbReference type="Proteomes" id="UP000186817">
    <property type="component" value="Unassembled WGS sequence"/>
</dbReference>
<dbReference type="AlphaFoldDB" id="A0A1Q9E4U3"/>